<dbReference type="InParanoid" id="E8MZT6"/>
<name>E8MZT6_ANATU</name>
<accession>E8MZT6</accession>
<reference evidence="2 3" key="1">
    <citation type="submission" date="2010-12" db="EMBL/GenBank/DDBJ databases">
        <title>Whole genome sequence of Anaerolinea thermophila UNI-1.</title>
        <authorList>
            <person name="Narita-Yamada S."/>
            <person name="Kishi E."/>
            <person name="Watanabe Y."/>
            <person name="Takasaki K."/>
            <person name="Ankai A."/>
            <person name="Oguchi A."/>
            <person name="Fukui S."/>
            <person name="Takahashi M."/>
            <person name="Yashiro I."/>
            <person name="Hosoyama A."/>
            <person name="Sekiguchi Y."/>
            <person name="Hanada S."/>
            <person name="Fujita N."/>
        </authorList>
    </citation>
    <scope>NUCLEOTIDE SEQUENCE [LARGE SCALE GENOMIC DNA]</scope>
    <source>
        <strain evidence="3">DSM 14523 / JCM 11388 / NBRC 100420 / UNI-1</strain>
    </source>
</reference>
<dbReference type="STRING" id="926569.ANT_02370"/>
<sequence>MHTESGVTPYAEIPCCPDLKTSPTCDVLDFRRHLVFPTSVRTEQGQIVRVEVIFHVRFTRCSGPLALGDIVYSTTLLPGEKVRLATTDRRSRFSFDSESKLSYRSEQISEEQYRLRSLRAFMSDQNVEDRGGENFQEEGKWDFHGDASGSLGFFSVNADTNAKGSHSASSSRDYLREFRAHAEMSDNLSVEATRRAHSLSIGEVSSRTHVQGESEDHFESASREFSNPNKCHAVTFLFYRINKTEKIRFELVSIERRVLDPVALMPVPAAPYKPTGAVATVPQEVPATSTKRLEIQEIALASEARARSSQVGLANPQLLSTRFAAGVATAAVSAIPAAALGFQQPLSDEVRAKALAEVDAQLVKQGLIERVGGQVSKRIKAEIDYERETSIPTAGVIVKSCMDDCGICEPEVALREKLELERLELENKLLAKRIELLEKSQEYRCCPGGEGEGGG</sequence>
<feature type="coiled-coil region" evidence="1">
    <location>
        <begin position="413"/>
        <end position="440"/>
    </location>
</feature>
<gene>
    <name evidence="2" type="ordered locus">ANT_02370</name>
</gene>
<dbReference type="HOGENOM" id="CLU_656599_0_0_0"/>
<protein>
    <submittedName>
        <fullName evidence="2">Uncharacterized protein</fullName>
    </submittedName>
</protein>
<evidence type="ECO:0000256" key="1">
    <source>
        <dbReference type="SAM" id="Coils"/>
    </source>
</evidence>
<dbReference type="AlphaFoldDB" id="E8MZT6"/>
<dbReference type="KEGG" id="atm:ANT_02370"/>
<dbReference type="OrthoDB" id="33953at2"/>
<dbReference type="eggNOG" id="ENOG502ZGH7">
    <property type="taxonomic scope" value="Bacteria"/>
</dbReference>
<evidence type="ECO:0000313" key="3">
    <source>
        <dbReference type="Proteomes" id="UP000008922"/>
    </source>
</evidence>
<evidence type="ECO:0000313" key="2">
    <source>
        <dbReference type="EMBL" id="BAJ62271.1"/>
    </source>
</evidence>
<proteinExistence type="predicted"/>
<dbReference type="Proteomes" id="UP000008922">
    <property type="component" value="Chromosome"/>
</dbReference>
<dbReference type="EMBL" id="AP012029">
    <property type="protein sequence ID" value="BAJ62271.1"/>
    <property type="molecule type" value="Genomic_DNA"/>
</dbReference>
<organism evidence="2 3">
    <name type="scientific">Anaerolinea thermophila (strain DSM 14523 / JCM 11388 / NBRC 100420 / UNI-1)</name>
    <dbReference type="NCBI Taxonomy" id="926569"/>
    <lineage>
        <taxon>Bacteria</taxon>
        <taxon>Bacillati</taxon>
        <taxon>Chloroflexota</taxon>
        <taxon>Anaerolineae</taxon>
        <taxon>Anaerolineales</taxon>
        <taxon>Anaerolineaceae</taxon>
        <taxon>Anaerolinea</taxon>
    </lineage>
</organism>
<keyword evidence="3" id="KW-1185">Reference proteome</keyword>
<keyword evidence="1" id="KW-0175">Coiled coil</keyword>
<dbReference type="RefSeq" id="WP_013558668.1">
    <property type="nucleotide sequence ID" value="NC_014960.1"/>
</dbReference>